<protein>
    <submittedName>
        <fullName evidence="2">Uncharacterized protein</fullName>
    </submittedName>
</protein>
<evidence type="ECO:0000313" key="2">
    <source>
        <dbReference type="EMBL" id="VFQ98482.1"/>
    </source>
</evidence>
<dbReference type="Proteomes" id="UP000595140">
    <property type="component" value="Unassembled WGS sequence"/>
</dbReference>
<proteinExistence type="predicted"/>
<keyword evidence="3" id="KW-1185">Reference proteome</keyword>
<reference evidence="2 3" key="1">
    <citation type="submission" date="2018-04" db="EMBL/GenBank/DDBJ databases">
        <authorList>
            <person name="Vogel A."/>
        </authorList>
    </citation>
    <scope>NUCLEOTIDE SEQUENCE [LARGE SCALE GENOMIC DNA]</scope>
</reference>
<accession>A0A484NBA2</accession>
<feature type="compositionally biased region" description="Low complexity" evidence="1">
    <location>
        <begin position="80"/>
        <end position="89"/>
    </location>
</feature>
<dbReference type="EMBL" id="OOIL02006592">
    <property type="protein sequence ID" value="VFQ98482.1"/>
    <property type="molecule type" value="Genomic_DNA"/>
</dbReference>
<name>A0A484NBA2_9ASTE</name>
<evidence type="ECO:0000256" key="1">
    <source>
        <dbReference type="SAM" id="MobiDB-lite"/>
    </source>
</evidence>
<organism evidence="2 3">
    <name type="scientific">Cuscuta campestris</name>
    <dbReference type="NCBI Taxonomy" id="132261"/>
    <lineage>
        <taxon>Eukaryota</taxon>
        <taxon>Viridiplantae</taxon>
        <taxon>Streptophyta</taxon>
        <taxon>Embryophyta</taxon>
        <taxon>Tracheophyta</taxon>
        <taxon>Spermatophyta</taxon>
        <taxon>Magnoliopsida</taxon>
        <taxon>eudicotyledons</taxon>
        <taxon>Gunneridae</taxon>
        <taxon>Pentapetalae</taxon>
        <taxon>asterids</taxon>
        <taxon>lamiids</taxon>
        <taxon>Solanales</taxon>
        <taxon>Convolvulaceae</taxon>
        <taxon>Cuscuteae</taxon>
        <taxon>Cuscuta</taxon>
        <taxon>Cuscuta subgen. Grammica</taxon>
        <taxon>Cuscuta sect. Cleistogrammica</taxon>
    </lineage>
</organism>
<sequence>MGFFTHVCHKNLPDYYVQCRKSGNLTGKCNDDWFDPPTGNSTIHAQMTIWSYTDSLKQLELLLKTPTCELGPPLETNQQSTSTHTSTSHDLGPRLDNNTDTKFGSETTSMQESTPKEKASTLEDTKRSHRSNLGPIVAYKNLEKSIFQIQQTALGFCPLLFFRTN</sequence>
<gene>
    <name evidence="2" type="ORF">CCAM_LOCUS40258</name>
</gene>
<feature type="compositionally biased region" description="Polar residues" evidence="1">
    <location>
        <begin position="100"/>
        <end position="113"/>
    </location>
</feature>
<feature type="compositionally biased region" description="Basic and acidic residues" evidence="1">
    <location>
        <begin position="114"/>
        <end position="126"/>
    </location>
</feature>
<feature type="region of interest" description="Disordered" evidence="1">
    <location>
        <begin position="70"/>
        <end position="128"/>
    </location>
</feature>
<dbReference type="AlphaFoldDB" id="A0A484NBA2"/>
<evidence type="ECO:0000313" key="3">
    <source>
        <dbReference type="Proteomes" id="UP000595140"/>
    </source>
</evidence>